<accession>A0A0K0D099</accession>
<reference evidence="2" key="2">
    <citation type="submission" date="2017-02" db="UniProtKB">
        <authorList>
            <consortium name="WormBaseParasite"/>
        </authorList>
    </citation>
    <scope>IDENTIFICATION</scope>
</reference>
<evidence type="ECO:0000313" key="2">
    <source>
        <dbReference type="WBParaSite" id="ACAC_0000347801-mRNA-1"/>
    </source>
</evidence>
<dbReference type="WBParaSite" id="ACAC_0000347801-mRNA-1">
    <property type="protein sequence ID" value="ACAC_0000347801-mRNA-1"/>
    <property type="gene ID" value="ACAC_0000347801"/>
</dbReference>
<keyword evidence="1" id="KW-1185">Reference proteome</keyword>
<dbReference type="AlphaFoldDB" id="A0A0K0D099"/>
<organism evidence="1 2">
    <name type="scientific">Angiostrongylus cantonensis</name>
    <name type="common">Rat lungworm</name>
    <dbReference type="NCBI Taxonomy" id="6313"/>
    <lineage>
        <taxon>Eukaryota</taxon>
        <taxon>Metazoa</taxon>
        <taxon>Ecdysozoa</taxon>
        <taxon>Nematoda</taxon>
        <taxon>Chromadorea</taxon>
        <taxon>Rhabditida</taxon>
        <taxon>Rhabditina</taxon>
        <taxon>Rhabditomorpha</taxon>
        <taxon>Strongyloidea</taxon>
        <taxon>Metastrongylidae</taxon>
        <taxon>Angiostrongylus</taxon>
    </lineage>
</organism>
<dbReference type="Proteomes" id="UP000035642">
    <property type="component" value="Unassembled WGS sequence"/>
</dbReference>
<dbReference type="SUPFAM" id="SSF56219">
    <property type="entry name" value="DNase I-like"/>
    <property type="match status" value="1"/>
</dbReference>
<name>A0A0K0D099_ANGCA</name>
<reference evidence="1" key="1">
    <citation type="submission" date="2012-09" db="EMBL/GenBank/DDBJ databases">
        <authorList>
            <person name="Martin A.A."/>
        </authorList>
    </citation>
    <scope>NUCLEOTIDE SEQUENCE</scope>
</reference>
<protein>
    <submittedName>
        <fullName evidence="2">Endo/exonuclease/phosphatase domain-containing protein</fullName>
    </submittedName>
</protein>
<proteinExistence type="predicted"/>
<dbReference type="InterPro" id="IPR036691">
    <property type="entry name" value="Endo/exonu/phosph_ase_sf"/>
</dbReference>
<sequence>MSTKKLLKSQGQWKLPGSRKTMVTICTYNVRTLACELWIEDLLKQARRIRYDIIGLSETRRRHPINAVYDTEEEMFLGTCDS</sequence>
<evidence type="ECO:0000313" key="1">
    <source>
        <dbReference type="Proteomes" id="UP000035642"/>
    </source>
</evidence>